<gene>
    <name evidence="2" type="primary">LOC115625222</name>
</gene>
<dbReference type="AlphaFoldDB" id="A0A6J2TKQ1"/>
<protein>
    <submittedName>
        <fullName evidence="2">Uncharacterized protein LOC115625222</fullName>
    </submittedName>
</protein>
<sequence length="284" mass="32875">MTEKNVDSIEVPHFKYEQFQEVLRALPVDDLWSFAENEEDVDKLCEDFLTIVRRKLSLEEVSSLYTISIMVYLLGPTRDLANRYGQRVQLLGNCFNYSDTLKPTMIDYATRNMLQHFKLANKQDEAQTDYMLQLLQVIPHMLVASETGKMISFGLLRAFIAELSGSGQPIIMHIYRNITELWYMIKQINLDTVLEEWPLRKIYILTKSFALLMNSAAFGANTALKQAGYRGFELPANMADIKKWFDTLRNKIEEKHKDNKAGKNLVRLIDFNILMPETENEVGT</sequence>
<name>A0A6J2TKQ1_DROLE</name>
<dbReference type="GeneID" id="115625222"/>
<dbReference type="Proteomes" id="UP000504634">
    <property type="component" value="Unplaced"/>
</dbReference>
<dbReference type="OrthoDB" id="7848994at2759"/>
<organism evidence="1 2">
    <name type="scientific">Drosophila lebanonensis</name>
    <name type="common">Fruit fly</name>
    <name type="synonym">Scaptodrosophila lebanonensis</name>
    <dbReference type="NCBI Taxonomy" id="7225"/>
    <lineage>
        <taxon>Eukaryota</taxon>
        <taxon>Metazoa</taxon>
        <taxon>Ecdysozoa</taxon>
        <taxon>Arthropoda</taxon>
        <taxon>Hexapoda</taxon>
        <taxon>Insecta</taxon>
        <taxon>Pterygota</taxon>
        <taxon>Neoptera</taxon>
        <taxon>Endopterygota</taxon>
        <taxon>Diptera</taxon>
        <taxon>Brachycera</taxon>
        <taxon>Muscomorpha</taxon>
        <taxon>Ephydroidea</taxon>
        <taxon>Drosophilidae</taxon>
        <taxon>Scaptodrosophila</taxon>
    </lineage>
</organism>
<dbReference type="RefSeq" id="XP_030376065.1">
    <property type="nucleotide sequence ID" value="XM_030520205.1"/>
</dbReference>
<evidence type="ECO:0000313" key="1">
    <source>
        <dbReference type="Proteomes" id="UP000504634"/>
    </source>
</evidence>
<proteinExistence type="predicted"/>
<accession>A0A6J2TKQ1</accession>
<keyword evidence="1" id="KW-1185">Reference proteome</keyword>
<reference evidence="2" key="1">
    <citation type="submission" date="2025-08" db="UniProtKB">
        <authorList>
            <consortium name="RefSeq"/>
        </authorList>
    </citation>
    <scope>IDENTIFICATION</scope>
    <source>
        <strain evidence="2">11010-0011.00</strain>
        <tissue evidence="2">Whole body</tissue>
    </source>
</reference>
<evidence type="ECO:0000313" key="2">
    <source>
        <dbReference type="RefSeq" id="XP_030376065.1"/>
    </source>
</evidence>